<dbReference type="RefSeq" id="WP_190763737.1">
    <property type="nucleotide sequence ID" value="NZ_JACXLD010000003.1"/>
</dbReference>
<reference evidence="4" key="1">
    <citation type="submission" date="2020-09" db="EMBL/GenBank/DDBJ databases">
        <authorList>
            <person name="Yoon J.-W."/>
        </authorList>
    </citation>
    <scope>NUCLEOTIDE SEQUENCE</scope>
    <source>
        <strain evidence="4">KMU-158</strain>
    </source>
</reference>
<protein>
    <submittedName>
        <fullName evidence="4">Efflux RND transporter periplasmic adaptor subunit</fullName>
    </submittedName>
</protein>
<organism evidence="4 5">
    <name type="scientific">Spongiibacter pelagi</name>
    <dbReference type="NCBI Taxonomy" id="2760804"/>
    <lineage>
        <taxon>Bacteria</taxon>
        <taxon>Pseudomonadati</taxon>
        <taxon>Pseudomonadota</taxon>
        <taxon>Gammaproteobacteria</taxon>
        <taxon>Cellvibrionales</taxon>
        <taxon>Spongiibacteraceae</taxon>
        <taxon>Spongiibacter</taxon>
    </lineage>
</organism>
<dbReference type="EMBL" id="JACXLD010000003">
    <property type="protein sequence ID" value="MBD2858653.1"/>
    <property type="molecule type" value="Genomic_DNA"/>
</dbReference>
<evidence type="ECO:0000256" key="1">
    <source>
        <dbReference type="ARBA" id="ARBA00022448"/>
    </source>
</evidence>
<dbReference type="SUPFAM" id="SSF111369">
    <property type="entry name" value="HlyD-like secretion proteins"/>
    <property type="match status" value="1"/>
</dbReference>
<dbReference type="PANTHER" id="PTHR30097:SF4">
    <property type="entry name" value="SLR6042 PROTEIN"/>
    <property type="match status" value="1"/>
</dbReference>
<dbReference type="GO" id="GO:0060003">
    <property type="term" value="P:copper ion export"/>
    <property type="evidence" value="ECO:0007669"/>
    <property type="project" value="TreeGrafter"/>
</dbReference>
<dbReference type="Gene3D" id="1.10.287.470">
    <property type="entry name" value="Helix hairpin bin"/>
    <property type="match status" value="1"/>
</dbReference>
<keyword evidence="2" id="KW-0732">Signal</keyword>
<dbReference type="Pfam" id="PF25973">
    <property type="entry name" value="BSH_CzcB"/>
    <property type="match status" value="1"/>
</dbReference>
<dbReference type="Proteomes" id="UP000610558">
    <property type="component" value="Unassembled WGS sequence"/>
</dbReference>
<gene>
    <name evidence="4" type="ORF">IB286_06480</name>
</gene>
<evidence type="ECO:0000313" key="4">
    <source>
        <dbReference type="EMBL" id="MBD2858653.1"/>
    </source>
</evidence>
<name>A0A927C1X4_9GAMM</name>
<dbReference type="InterPro" id="IPR058647">
    <property type="entry name" value="BSH_CzcB-like"/>
</dbReference>
<evidence type="ECO:0000259" key="3">
    <source>
        <dbReference type="Pfam" id="PF25973"/>
    </source>
</evidence>
<dbReference type="AlphaFoldDB" id="A0A927C1X4"/>
<proteinExistence type="predicted"/>
<sequence>MLKPLLYVSLLVSLSAAAQEADSFIPLSVADQQRLGIVSEVVGSAGSDAGLRVPAIVVNSPDVASRVIARHSGILKAWHVVGGEQVVVGQRLVTLISPELMTLEESWLAASHELATADAELGKDQQLFNEGIISELRLQKTRRDQQRAAFNQRAFQVQLVQLGFDHKDLRDLVSGQREPGNYILKAPQAGLVSRDFLRVGDTVEETQQLASVTQQAALWLRADVNTVLAAGLRIGQKLQIAEFDAALTLLSKNQEVGASSQSIQILARFDTTSMTGAASAIRPGQRVSLILSSSVPGIYVPAKAVTHSENATFVYISSEKGIAVREVVLKPLGDGYLAESGIAANESLVISGTAQLKGIQLGLGGGE</sequence>
<accession>A0A927C1X4</accession>
<dbReference type="GO" id="GO:0015679">
    <property type="term" value="P:plasma membrane copper ion transport"/>
    <property type="evidence" value="ECO:0007669"/>
    <property type="project" value="TreeGrafter"/>
</dbReference>
<dbReference type="Gene3D" id="2.40.420.20">
    <property type="match status" value="1"/>
</dbReference>
<evidence type="ECO:0000313" key="5">
    <source>
        <dbReference type="Proteomes" id="UP000610558"/>
    </source>
</evidence>
<dbReference type="InterPro" id="IPR051909">
    <property type="entry name" value="MFP_Cation_Efflux"/>
</dbReference>
<dbReference type="Gene3D" id="2.40.30.170">
    <property type="match status" value="1"/>
</dbReference>
<dbReference type="Gene3D" id="2.40.50.100">
    <property type="match status" value="1"/>
</dbReference>
<keyword evidence="1" id="KW-0813">Transport</keyword>
<evidence type="ECO:0000256" key="2">
    <source>
        <dbReference type="SAM" id="SignalP"/>
    </source>
</evidence>
<dbReference type="PANTHER" id="PTHR30097">
    <property type="entry name" value="CATION EFFLUX SYSTEM PROTEIN CUSB"/>
    <property type="match status" value="1"/>
</dbReference>
<dbReference type="GO" id="GO:0030313">
    <property type="term" value="C:cell envelope"/>
    <property type="evidence" value="ECO:0007669"/>
    <property type="project" value="TreeGrafter"/>
</dbReference>
<comment type="caution">
    <text evidence="4">The sequence shown here is derived from an EMBL/GenBank/DDBJ whole genome shotgun (WGS) entry which is preliminary data.</text>
</comment>
<keyword evidence="5" id="KW-1185">Reference proteome</keyword>
<feature type="chain" id="PRO_5037300270" evidence="2">
    <location>
        <begin position="19"/>
        <end position="367"/>
    </location>
</feature>
<feature type="domain" description="CzcB-like barrel-sandwich hybrid" evidence="3">
    <location>
        <begin position="66"/>
        <end position="213"/>
    </location>
</feature>
<feature type="signal peptide" evidence="2">
    <location>
        <begin position="1"/>
        <end position="18"/>
    </location>
</feature>